<evidence type="ECO:0000313" key="2">
    <source>
        <dbReference type="EMBL" id="EAQ12607.1"/>
    </source>
</evidence>
<evidence type="ECO:0000313" key="3">
    <source>
        <dbReference type="Proteomes" id="UP000002931"/>
    </source>
</evidence>
<accession>A3VH52</accession>
<dbReference type="Proteomes" id="UP000002931">
    <property type="component" value="Unassembled WGS sequence"/>
</dbReference>
<reference evidence="2 3" key="1">
    <citation type="journal article" date="2010" name="J. Bacteriol.">
        <title>Genome sequences of Pelagibaca bermudensis HTCC2601T and Maritimibacter alkaliphilus HTCC2654T, the type strains of two marine Roseobacter genera.</title>
        <authorList>
            <person name="Thrash J.C."/>
            <person name="Cho J.C."/>
            <person name="Ferriera S."/>
            <person name="Johnson J."/>
            <person name="Vergin K.L."/>
            <person name="Giovannoni S.J."/>
        </authorList>
    </citation>
    <scope>NUCLEOTIDE SEQUENCE [LARGE SCALE GENOMIC DNA]</scope>
    <source>
        <strain evidence="2 3">HTCC2654</strain>
    </source>
</reference>
<protein>
    <submittedName>
        <fullName evidence="2">Uncharacterized protein</fullName>
    </submittedName>
</protein>
<evidence type="ECO:0000256" key="1">
    <source>
        <dbReference type="SAM" id="MobiDB-lite"/>
    </source>
</evidence>
<organism evidence="2 3">
    <name type="scientific">Maritimibacter alkaliphilus HTCC2654</name>
    <dbReference type="NCBI Taxonomy" id="314271"/>
    <lineage>
        <taxon>Bacteria</taxon>
        <taxon>Pseudomonadati</taxon>
        <taxon>Pseudomonadota</taxon>
        <taxon>Alphaproteobacteria</taxon>
        <taxon>Rhodobacterales</taxon>
        <taxon>Roseobacteraceae</taxon>
        <taxon>Maritimibacter</taxon>
    </lineage>
</organism>
<proteinExistence type="predicted"/>
<feature type="region of interest" description="Disordered" evidence="1">
    <location>
        <begin position="1"/>
        <end position="28"/>
    </location>
</feature>
<name>A3VH52_9RHOB</name>
<dbReference type="HOGENOM" id="CLU_3412664_0_0_5"/>
<dbReference type="AlphaFoldDB" id="A3VH52"/>
<dbReference type="EMBL" id="AAMT01000008">
    <property type="protein sequence ID" value="EAQ12607.1"/>
    <property type="molecule type" value="Genomic_DNA"/>
</dbReference>
<keyword evidence="3" id="KW-1185">Reference proteome</keyword>
<gene>
    <name evidence="2" type="ORF">RB2654_15015</name>
</gene>
<sequence>MSCWRTARSSCANPSVTMPRPSRPPTAC</sequence>
<comment type="caution">
    <text evidence="2">The sequence shown here is derived from an EMBL/GenBank/DDBJ whole genome shotgun (WGS) entry which is preliminary data.</text>
</comment>
<feature type="compositionally biased region" description="Polar residues" evidence="1">
    <location>
        <begin position="7"/>
        <end position="16"/>
    </location>
</feature>